<proteinExistence type="predicted"/>
<protein>
    <submittedName>
        <fullName evidence="3">Uncharacterized protein</fullName>
    </submittedName>
</protein>
<dbReference type="Proteomes" id="UP000553632">
    <property type="component" value="Unassembled WGS sequence"/>
</dbReference>
<dbReference type="InterPro" id="IPR015915">
    <property type="entry name" value="Kelch-typ_b-propeller"/>
</dbReference>
<dbReference type="PANTHER" id="PTHR46093">
    <property type="entry name" value="ACYL-COA-BINDING DOMAIN-CONTAINING PROTEIN 5"/>
    <property type="match status" value="1"/>
</dbReference>
<evidence type="ECO:0000313" key="4">
    <source>
        <dbReference type="Proteomes" id="UP000553632"/>
    </source>
</evidence>
<keyword evidence="2" id="KW-0677">Repeat</keyword>
<dbReference type="Gene3D" id="2.120.10.80">
    <property type="entry name" value="Kelch-type beta propeller"/>
    <property type="match status" value="1"/>
</dbReference>
<evidence type="ECO:0000256" key="1">
    <source>
        <dbReference type="ARBA" id="ARBA00022441"/>
    </source>
</evidence>
<reference evidence="3 4" key="1">
    <citation type="submission" date="2020-04" db="EMBL/GenBank/DDBJ databases">
        <title>Perkinsus olseni comparative genomics.</title>
        <authorList>
            <person name="Bogema D.R."/>
        </authorList>
    </citation>
    <scope>NUCLEOTIDE SEQUENCE [LARGE SCALE GENOMIC DNA]</scope>
    <source>
        <strain evidence="3 4">ATCC PRA-207</strain>
    </source>
</reference>
<evidence type="ECO:0000256" key="2">
    <source>
        <dbReference type="ARBA" id="ARBA00022737"/>
    </source>
</evidence>
<name>A0A7J6RYR6_PEROL</name>
<keyword evidence="1" id="KW-0880">Kelch repeat</keyword>
<sequence length="662" mass="72510">MSLEDGPIFLHQFLEEHESRKKRRLAPARLPVVGPGLLLDAEWSRVDTSHLKHAEELQAILDGDGLISLVALDHAEVLVHGMTRGPSTRTRAARRQSREYNQGLRTFRIFLRVSETPPDPSSGEGPPPYAVYKWEALAPTAESPKPPKFRSHPSVIRVPGRSEVVFVGAVEAPHSEGGQPFEVWMDAVYGKREHLWSLVAVDGKAPSPRSHHAAVALAPGEDAGTVRVAIFGGTAPTSELVEDFMWVLDLKRRKEGFKGKWRRVHLESGDGSLPNPACRVAVCAVGSNDVYLHGGLGQHNRPLNDLWRITLSSSFRRGWCSRVDLGSVVRSIPRASHSIYHVKRHSLVGSAASSDCLLVLGGTEPQCVEWFSIQGSRWYRSVDCPEIIPPRSSVVPTDRSTRMPTSDGRFTILHRSSSLPYLSTFRTRPPLSQPELEASLDRLARFKSIAHLLHCFDDERSPPAPGVPPNSDSEIAVSPESAFRQLETLGDCMGGQKFLFKDSSDDVVLLSLEGKLRSLEEVSALQAAVHELAGSVTSQGIIVAVVMTKEELIFGFSSDRLKLEVDAPVWATASSIGDREELVAVLRLIRQHAPRLLGTSSAFKALVSGHMAGVERPVSAVIIADALPWLISAVTEASSDSESVRELSENFEVRNPFPLARA</sequence>
<dbReference type="SUPFAM" id="SSF117281">
    <property type="entry name" value="Kelch motif"/>
    <property type="match status" value="1"/>
</dbReference>
<organism evidence="3 4">
    <name type="scientific">Perkinsus olseni</name>
    <name type="common">Perkinsus atlanticus</name>
    <dbReference type="NCBI Taxonomy" id="32597"/>
    <lineage>
        <taxon>Eukaryota</taxon>
        <taxon>Sar</taxon>
        <taxon>Alveolata</taxon>
        <taxon>Perkinsozoa</taxon>
        <taxon>Perkinsea</taxon>
        <taxon>Perkinsida</taxon>
        <taxon>Perkinsidae</taxon>
        <taxon>Perkinsus</taxon>
    </lineage>
</organism>
<evidence type="ECO:0000313" key="3">
    <source>
        <dbReference type="EMBL" id="KAF4725581.1"/>
    </source>
</evidence>
<dbReference type="PANTHER" id="PTHR46093:SF18">
    <property type="entry name" value="FIBRONECTIN TYPE-III DOMAIN-CONTAINING PROTEIN"/>
    <property type="match status" value="1"/>
</dbReference>
<comment type="caution">
    <text evidence="3">The sequence shown here is derived from an EMBL/GenBank/DDBJ whole genome shotgun (WGS) entry which is preliminary data.</text>
</comment>
<dbReference type="EMBL" id="JABANO010022190">
    <property type="protein sequence ID" value="KAF4725581.1"/>
    <property type="molecule type" value="Genomic_DNA"/>
</dbReference>
<keyword evidence="4" id="KW-1185">Reference proteome</keyword>
<accession>A0A7J6RYR6</accession>
<dbReference type="Pfam" id="PF24681">
    <property type="entry name" value="Kelch_KLHDC2_KLHL20_DRC7"/>
    <property type="match status" value="1"/>
</dbReference>
<gene>
    <name evidence="3" type="ORF">FOZ63_004425</name>
</gene>
<dbReference type="AlphaFoldDB" id="A0A7J6RYR6"/>